<dbReference type="EMBL" id="JAEHNZ010000006">
    <property type="protein sequence ID" value="MBK0397464.1"/>
    <property type="molecule type" value="Genomic_DNA"/>
</dbReference>
<organism evidence="2 3">
    <name type="scientific">Kingella bonacorsii</name>
    <dbReference type="NCBI Taxonomy" id="2796361"/>
    <lineage>
        <taxon>Bacteria</taxon>
        <taxon>Pseudomonadati</taxon>
        <taxon>Pseudomonadota</taxon>
        <taxon>Betaproteobacteria</taxon>
        <taxon>Neisseriales</taxon>
        <taxon>Neisseriaceae</taxon>
        <taxon>Kingella</taxon>
    </lineage>
</organism>
<comment type="caution">
    <text evidence="2">The sequence shown here is derived from an EMBL/GenBank/DDBJ whole genome shotgun (WGS) entry which is preliminary data.</text>
</comment>
<dbReference type="InterPro" id="IPR000182">
    <property type="entry name" value="GNAT_dom"/>
</dbReference>
<dbReference type="Proteomes" id="UP000614058">
    <property type="component" value="Unassembled WGS sequence"/>
</dbReference>
<evidence type="ECO:0000259" key="1">
    <source>
        <dbReference type="PROSITE" id="PS51186"/>
    </source>
</evidence>
<dbReference type="InterPro" id="IPR016181">
    <property type="entry name" value="Acyl_CoA_acyltransferase"/>
</dbReference>
<name>A0ABS1BW15_9NEIS</name>
<protein>
    <submittedName>
        <fullName evidence="2">GNAT family N-acetyltransferase</fullName>
    </submittedName>
</protein>
<evidence type="ECO:0000313" key="3">
    <source>
        <dbReference type="Proteomes" id="UP000614058"/>
    </source>
</evidence>
<keyword evidence="3" id="KW-1185">Reference proteome</keyword>
<dbReference type="Pfam" id="PF13673">
    <property type="entry name" value="Acetyltransf_10"/>
    <property type="match status" value="1"/>
</dbReference>
<dbReference type="RefSeq" id="WP_200523396.1">
    <property type="nucleotide sequence ID" value="NZ_JAEHNZ010000006.1"/>
</dbReference>
<feature type="domain" description="N-acetyltransferase" evidence="1">
    <location>
        <begin position="6"/>
        <end position="145"/>
    </location>
</feature>
<evidence type="ECO:0000313" key="2">
    <source>
        <dbReference type="EMBL" id="MBK0397464.1"/>
    </source>
</evidence>
<dbReference type="CDD" id="cd04301">
    <property type="entry name" value="NAT_SF"/>
    <property type="match status" value="1"/>
</dbReference>
<dbReference type="Gene3D" id="3.40.630.30">
    <property type="match status" value="1"/>
</dbReference>
<dbReference type="PROSITE" id="PS51186">
    <property type="entry name" value="GNAT"/>
    <property type="match status" value="1"/>
</dbReference>
<dbReference type="SUPFAM" id="SSF55729">
    <property type="entry name" value="Acyl-CoA N-acyltransferases (Nat)"/>
    <property type="match status" value="1"/>
</dbReference>
<accession>A0ABS1BW15</accession>
<proteinExistence type="predicted"/>
<gene>
    <name evidence="2" type="ORF">JDW22_13020</name>
</gene>
<sequence>MNFTVKAFAELSPAELHAIYTARVAVFVVEQACPYQEVDAQDPAALHIFAEQNGKVIAYCRLIPHGDSVHWGRVLVLPGHRAEKLGRKIVAFAVDYARAHFPQCSVYAQAQAYLERFYASFGFASQSAPYLEDNIPHIDMLLPAAQS</sequence>
<reference evidence="2 3" key="1">
    <citation type="journal article" date="2021" name="Pathogens">
        <title>Isolation and Characterization of Kingella bonacorsii sp. nov., A Novel Kingella Species Detected in a Stable Periodontitis Subject.</title>
        <authorList>
            <person name="Antezack A."/>
            <person name="Boxberger M."/>
            <person name="Rolland C."/>
            <person name="Monnet-Corti V."/>
            <person name="La Scola B."/>
        </authorList>
    </citation>
    <scope>NUCLEOTIDE SEQUENCE [LARGE SCALE GENOMIC DNA]</scope>
    <source>
        <strain evidence="2 3">Marseille-Q4569</strain>
    </source>
</reference>